<dbReference type="RefSeq" id="WP_103220527.1">
    <property type="nucleotide sequence ID" value="NZ_PPCN01000001.1"/>
</dbReference>
<organism evidence="2 3">
    <name type="scientific">Roseibium marinum</name>
    <dbReference type="NCBI Taxonomy" id="281252"/>
    <lineage>
        <taxon>Bacteria</taxon>
        <taxon>Pseudomonadati</taxon>
        <taxon>Pseudomonadota</taxon>
        <taxon>Alphaproteobacteria</taxon>
        <taxon>Hyphomicrobiales</taxon>
        <taxon>Stappiaceae</taxon>
        <taxon>Roseibium</taxon>
    </lineage>
</organism>
<dbReference type="OrthoDB" id="7960540at2"/>
<name>A0A2S3V1M8_9HYPH</name>
<dbReference type="EMBL" id="PPCN01000001">
    <property type="protein sequence ID" value="POF33872.1"/>
    <property type="molecule type" value="Genomic_DNA"/>
</dbReference>
<dbReference type="AlphaFoldDB" id="A0A2S3V1M8"/>
<evidence type="ECO:0000259" key="1">
    <source>
        <dbReference type="Pfam" id="PF19624"/>
    </source>
</evidence>
<sequence length="89" mass="9574">MTVNSNDLAEIGKELTAAGVDGALFATLRGRFPHLSWTRCDASDVVEEPFQTIGGFDLHLIDTRDHCVHIVSDPEHATGIILATRSATA</sequence>
<comment type="caution">
    <text evidence="2">The sequence shown here is derived from an EMBL/GenBank/DDBJ whole genome shotgun (WGS) entry which is preliminary data.</text>
</comment>
<proteinExistence type="predicted"/>
<evidence type="ECO:0000313" key="2">
    <source>
        <dbReference type="EMBL" id="POF33872.1"/>
    </source>
</evidence>
<feature type="domain" description="DUF6129" evidence="1">
    <location>
        <begin position="26"/>
        <end position="73"/>
    </location>
</feature>
<dbReference type="Pfam" id="PF19624">
    <property type="entry name" value="DUF6129"/>
    <property type="match status" value="1"/>
</dbReference>
<accession>A0A2S3V1M8</accession>
<gene>
    <name evidence="2" type="ORF">CLV41_101321</name>
</gene>
<dbReference type="Proteomes" id="UP000236959">
    <property type="component" value="Unassembled WGS sequence"/>
</dbReference>
<keyword evidence="3" id="KW-1185">Reference proteome</keyword>
<protein>
    <recommendedName>
        <fullName evidence="1">DUF6129 domain-containing protein</fullName>
    </recommendedName>
</protein>
<dbReference type="InterPro" id="IPR046132">
    <property type="entry name" value="DUF6129"/>
</dbReference>
<reference evidence="2 3" key="1">
    <citation type="submission" date="2018-01" db="EMBL/GenBank/DDBJ databases">
        <title>Genomic Encyclopedia of Archaeal and Bacterial Type Strains, Phase II (KMG-II): from individual species to whole genera.</title>
        <authorList>
            <person name="Goeker M."/>
        </authorList>
    </citation>
    <scope>NUCLEOTIDE SEQUENCE [LARGE SCALE GENOMIC DNA]</scope>
    <source>
        <strain evidence="2 3">DSM 17023</strain>
    </source>
</reference>
<evidence type="ECO:0000313" key="3">
    <source>
        <dbReference type="Proteomes" id="UP000236959"/>
    </source>
</evidence>